<keyword evidence="1" id="KW-0812">Transmembrane</keyword>
<evidence type="ECO:0000256" key="1">
    <source>
        <dbReference type="SAM" id="Phobius"/>
    </source>
</evidence>
<keyword evidence="1" id="KW-1133">Transmembrane helix</keyword>
<organism evidence="2 3">
    <name type="scientific">Glycomyces albidus</name>
    <dbReference type="NCBI Taxonomy" id="2656774"/>
    <lineage>
        <taxon>Bacteria</taxon>
        <taxon>Bacillati</taxon>
        <taxon>Actinomycetota</taxon>
        <taxon>Actinomycetes</taxon>
        <taxon>Glycomycetales</taxon>
        <taxon>Glycomycetaceae</taxon>
        <taxon>Glycomyces</taxon>
    </lineage>
</organism>
<keyword evidence="1" id="KW-0472">Membrane</keyword>
<dbReference type="EMBL" id="WIAO01000001">
    <property type="protein sequence ID" value="MQM24100.1"/>
    <property type="molecule type" value="Genomic_DNA"/>
</dbReference>
<dbReference type="AlphaFoldDB" id="A0A6L5G368"/>
<dbReference type="Proteomes" id="UP000477750">
    <property type="component" value="Unassembled WGS sequence"/>
</dbReference>
<feature type="transmembrane region" description="Helical" evidence="1">
    <location>
        <begin position="23"/>
        <end position="45"/>
    </location>
</feature>
<evidence type="ECO:0000313" key="2">
    <source>
        <dbReference type="EMBL" id="MQM24100.1"/>
    </source>
</evidence>
<comment type="caution">
    <text evidence="2">The sequence shown here is derived from an EMBL/GenBank/DDBJ whole genome shotgun (WGS) entry which is preliminary data.</text>
</comment>
<feature type="transmembrane region" description="Helical" evidence="1">
    <location>
        <begin position="247"/>
        <end position="270"/>
    </location>
</feature>
<reference evidence="2 3" key="1">
    <citation type="submission" date="2019-10" db="EMBL/GenBank/DDBJ databases">
        <title>Glycomyces albidus sp. nov., a novel actinomycete isolated from rhizosphere soil of wheat (Triticum aestivum L.).</title>
        <authorList>
            <person name="Qian L."/>
        </authorList>
    </citation>
    <scope>NUCLEOTIDE SEQUENCE [LARGE SCALE GENOMIC DNA]</scope>
    <source>
        <strain evidence="2 3">NEAU-7082</strain>
    </source>
</reference>
<evidence type="ECO:0000313" key="3">
    <source>
        <dbReference type="Proteomes" id="UP000477750"/>
    </source>
</evidence>
<feature type="transmembrane region" description="Helical" evidence="1">
    <location>
        <begin position="291"/>
        <end position="313"/>
    </location>
</feature>
<gene>
    <name evidence="2" type="ORF">GFD30_00695</name>
</gene>
<keyword evidence="3" id="KW-1185">Reference proteome</keyword>
<name>A0A6L5G368_9ACTN</name>
<proteinExistence type="predicted"/>
<accession>A0A6L5G368</accession>
<protein>
    <recommendedName>
        <fullName evidence="4">DUF3995 domain-containing protein</fullName>
    </recommendedName>
</protein>
<feature type="transmembrane region" description="Helical" evidence="1">
    <location>
        <begin position="206"/>
        <end position="227"/>
    </location>
</feature>
<sequence length="365" mass="39156">MTMSTSDAEAEHRKRTATNWPQWIGYVTAVWSGAYGLLGLSWALGGAAFPFGEENTLLAGAEPEPTGWAAASLGLLGAVIAVAMSRPRPRRRLVGPTAFAWTLAAGLTVLIPDSRPMIALIRAPMMLIGTPLGLVPDDLTAADYFSAFLPWPVVNQLVLMAGGLLWAGTAVAHRRRLDDACRRCGRSDREASRWTSPAAAARWGRWAVAVAVAVPVGYAATRWAWALDIPLGVPQEGLDELEAESPGIWWAGALLATLALGGAVLTLGLVQKWGEVYPRWMPGLRGRTVRPRTAIVPASVIALLITSTGLSYVRHYTLGGADIAWDSWAMYVPQLFFPLWGAGLGAAALAYHLRRRRRCPSCGLG</sequence>
<evidence type="ECO:0008006" key="4">
    <source>
        <dbReference type="Google" id="ProtNLM"/>
    </source>
</evidence>
<feature type="transmembrane region" description="Helical" evidence="1">
    <location>
        <begin position="328"/>
        <end position="351"/>
    </location>
</feature>
<feature type="transmembrane region" description="Helical" evidence="1">
    <location>
        <begin position="153"/>
        <end position="173"/>
    </location>
</feature>
<feature type="transmembrane region" description="Helical" evidence="1">
    <location>
        <begin position="65"/>
        <end position="84"/>
    </location>
</feature>